<keyword evidence="5" id="KW-0288">FMN</keyword>
<comment type="cofactor">
    <cofactor evidence="1">
        <name>FMN</name>
        <dbReference type="ChEBI" id="CHEBI:58210"/>
    </cofactor>
</comment>
<evidence type="ECO:0000259" key="10">
    <source>
        <dbReference type="Pfam" id="PF00724"/>
    </source>
</evidence>
<dbReference type="Pfam" id="PF00724">
    <property type="entry name" value="Oxidored_FMN"/>
    <property type="match status" value="1"/>
</dbReference>
<dbReference type="GO" id="GO:0010181">
    <property type="term" value="F:FMN binding"/>
    <property type="evidence" value="ECO:0007669"/>
    <property type="project" value="InterPro"/>
</dbReference>
<proteinExistence type="inferred from homology"/>
<evidence type="ECO:0000256" key="4">
    <source>
        <dbReference type="ARBA" id="ARBA00022630"/>
    </source>
</evidence>
<comment type="caution">
    <text evidence="12">The sequence shown here is derived from an EMBL/GenBank/DDBJ whole genome shotgun (WGS) entry which is preliminary data.</text>
</comment>
<evidence type="ECO:0000313" key="13">
    <source>
        <dbReference type="Proteomes" id="UP000322976"/>
    </source>
</evidence>
<name>A0A5D8QFJ8_9THEO</name>
<gene>
    <name evidence="12" type="ORF">FWJ32_06020</name>
</gene>
<keyword evidence="7" id="KW-0560">Oxidoreductase</keyword>
<protein>
    <submittedName>
        <fullName evidence="12">FAD-dependent oxidoreductase</fullName>
    </submittedName>
</protein>
<dbReference type="GO" id="GO:0051536">
    <property type="term" value="F:iron-sulfur cluster binding"/>
    <property type="evidence" value="ECO:0007669"/>
    <property type="project" value="UniProtKB-KW"/>
</dbReference>
<dbReference type="InterPro" id="IPR001155">
    <property type="entry name" value="OxRdtase_FMN_N"/>
</dbReference>
<evidence type="ECO:0000256" key="7">
    <source>
        <dbReference type="ARBA" id="ARBA00023002"/>
    </source>
</evidence>
<sequence>MNTEFESLFKPMKIGKMEVKNRIVMTAMGIHSHRLVNEDGSYSLDGANYFIERAKGGVGLIVTGAMQVQDWFERVPGSAHNINKVADTYIKNSKYLVDNIHSYGTKIVVQLTAGSGRTAPQWLCEGDAIAPSDDLPNVWNPAIRHRALTIPEIQHYIECFANGAAIAKEAGFDGVEIHAVHEGYLLDQFTMSCTNKRTDKYGGSLENRLRFPCEIVQAIKAKCGNDFPVMVRYSVRSYMKGFNKGALPGEEFEEFGRDLEESTKVAKILEEAGYDALDADNGTYDSWYWSHPPVYMPKACNLKDVKYIKKFVNIPVICAGRMDDPYTAADAVASGEIDAVGLARPLLADPEWPAKVQRGDIEDIRPCIACHNGCLARIFEGKDMCCAVNPAVCREKAYELKPTKEKKNVVVIGGGIGGMEAARVSALRGHNVSLYEKSEELGGVFIAAAAPDFKESDKELIKWYKLQLNKLGVKIHLNTEVTPDLVTSLHPDEIFVATGSKAKKLPVPGIDGKNVVTAIDALLKKKPIGNKVVVVGGGLTGCEIAYDLAKDGKQVTIIEVLDDILKVKGLCAANANMLRELLAYYNVEVLVNTSLSAVTEGSVTVKTADGLKNIEADTVITAVGYNSDNRLYEQIKDCGVPVHLIGDAKQVSNLMGAIWDAYEVAMTI</sequence>
<evidence type="ECO:0000256" key="6">
    <source>
        <dbReference type="ARBA" id="ARBA00022723"/>
    </source>
</evidence>
<dbReference type="InterPro" id="IPR051793">
    <property type="entry name" value="NADH:flavin_oxidoreductase"/>
</dbReference>
<keyword evidence="6" id="KW-0479">Metal-binding</keyword>
<dbReference type="InterPro" id="IPR013785">
    <property type="entry name" value="Aldolase_TIM"/>
</dbReference>
<dbReference type="AlphaFoldDB" id="A0A5D8QFJ8"/>
<dbReference type="Gene3D" id="3.50.50.60">
    <property type="entry name" value="FAD/NAD(P)-binding domain"/>
    <property type="match status" value="1"/>
</dbReference>
<evidence type="ECO:0000256" key="5">
    <source>
        <dbReference type="ARBA" id="ARBA00022643"/>
    </source>
</evidence>
<dbReference type="SUPFAM" id="SSF51395">
    <property type="entry name" value="FMN-linked oxidoreductases"/>
    <property type="match status" value="1"/>
</dbReference>
<reference evidence="12 13" key="1">
    <citation type="submission" date="2019-08" db="EMBL/GenBank/DDBJ databases">
        <title>Calorimonas adulescens gen. nov., sp. nov., an anaerobic thermophilic bacterium from Sakhalin hot spring.</title>
        <authorList>
            <person name="Khomyakova M.A."/>
            <person name="Merkel A.Y."/>
            <person name="Novikov A."/>
            <person name="Bonch-Osmolovskaya E.A."/>
            <person name="Slobodkin A.I."/>
        </authorList>
    </citation>
    <scope>NUCLEOTIDE SEQUENCE [LARGE SCALE GENOMIC DNA]</scope>
    <source>
        <strain evidence="12 13">A05MB</strain>
    </source>
</reference>
<dbReference type="PRINTS" id="PR00368">
    <property type="entry name" value="FADPNR"/>
</dbReference>
<evidence type="ECO:0000256" key="2">
    <source>
        <dbReference type="ARBA" id="ARBA00001966"/>
    </source>
</evidence>
<dbReference type="Gene3D" id="3.20.20.70">
    <property type="entry name" value="Aldolase class I"/>
    <property type="match status" value="1"/>
</dbReference>
<accession>A0A5D8QFJ8</accession>
<feature type="domain" description="FAD/NAD(P)-binding" evidence="11">
    <location>
        <begin position="408"/>
        <end position="636"/>
    </location>
</feature>
<dbReference type="Pfam" id="PF07992">
    <property type="entry name" value="Pyr_redox_2"/>
    <property type="match status" value="1"/>
</dbReference>
<keyword evidence="9" id="KW-0411">Iron-sulfur</keyword>
<dbReference type="SUPFAM" id="SSF51905">
    <property type="entry name" value="FAD/NAD(P)-binding domain"/>
    <property type="match status" value="1"/>
</dbReference>
<keyword evidence="13" id="KW-1185">Reference proteome</keyword>
<dbReference type="Proteomes" id="UP000322976">
    <property type="component" value="Unassembled WGS sequence"/>
</dbReference>
<dbReference type="RefSeq" id="WP_149545066.1">
    <property type="nucleotide sequence ID" value="NZ_VTPS01000007.1"/>
</dbReference>
<evidence type="ECO:0000256" key="8">
    <source>
        <dbReference type="ARBA" id="ARBA00023004"/>
    </source>
</evidence>
<dbReference type="GO" id="GO:0046872">
    <property type="term" value="F:metal ion binding"/>
    <property type="evidence" value="ECO:0007669"/>
    <property type="project" value="UniProtKB-KW"/>
</dbReference>
<evidence type="ECO:0000259" key="11">
    <source>
        <dbReference type="Pfam" id="PF07992"/>
    </source>
</evidence>
<evidence type="ECO:0000256" key="1">
    <source>
        <dbReference type="ARBA" id="ARBA00001917"/>
    </source>
</evidence>
<feature type="domain" description="NADH:flavin oxidoreductase/NADH oxidase N-terminal" evidence="10">
    <location>
        <begin position="7"/>
        <end position="359"/>
    </location>
</feature>
<dbReference type="PANTHER" id="PTHR42917">
    <property type="entry name" value="2,4-DIENOYL-COA REDUCTASE"/>
    <property type="match status" value="1"/>
</dbReference>
<keyword evidence="4" id="KW-0285">Flavoprotein</keyword>
<comment type="similarity">
    <text evidence="3">In the N-terminal section; belongs to the NADH:flavin oxidoreductase/NADH oxidase family.</text>
</comment>
<dbReference type="EMBL" id="VTPS01000007">
    <property type="protein sequence ID" value="TZE82303.1"/>
    <property type="molecule type" value="Genomic_DNA"/>
</dbReference>
<dbReference type="InterPro" id="IPR036188">
    <property type="entry name" value="FAD/NAD-bd_sf"/>
</dbReference>
<organism evidence="12 13">
    <name type="scientific">Calorimonas adulescens</name>
    <dbReference type="NCBI Taxonomy" id="2606906"/>
    <lineage>
        <taxon>Bacteria</taxon>
        <taxon>Bacillati</taxon>
        <taxon>Bacillota</taxon>
        <taxon>Clostridia</taxon>
        <taxon>Thermoanaerobacterales</taxon>
        <taxon>Thermoanaerobacteraceae</taxon>
        <taxon>Calorimonas</taxon>
    </lineage>
</organism>
<dbReference type="InterPro" id="IPR023753">
    <property type="entry name" value="FAD/NAD-binding_dom"/>
</dbReference>
<evidence type="ECO:0000313" key="12">
    <source>
        <dbReference type="EMBL" id="TZE82303.1"/>
    </source>
</evidence>
<comment type="cofactor">
    <cofactor evidence="2">
        <name>[4Fe-4S] cluster</name>
        <dbReference type="ChEBI" id="CHEBI:49883"/>
    </cofactor>
</comment>
<dbReference type="GO" id="GO:0016491">
    <property type="term" value="F:oxidoreductase activity"/>
    <property type="evidence" value="ECO:0007669"/>
    <property type="project" value="UniProtKB-KW"/>
</dbReference>
<evidence type="ECO:0000256" key="9">
    <source>
        <dbReference type="ARBA" id="ARBA00023014"/>
    </source>
</evidence>
<dbReference type="PANTHER" id="PTHR42917:SF2">
    <property type="entry name" value="2,4-DIENOYL-COA REDUCTASE [(2E)-ENOYL-COA-PRODUCING]"/>
    <property type="match status" value="1"/>
</dbReference>
<dbReference type="Gene3D" id="3.40.50.720">
    <property type="entry name" value="NAD(P)-binding Rossmann-like Domain"/>
    <property type="match status" value="1"/>
</dbReference>
<evidence type="ECO:0000256" key="3">
    <source>
        <dbReference type="ARBA" id="ARBA00011048"/>
    </source>
</evidence>
<keyword evidence="8" id="KW-0408">Iron</keyword>